<dbReference type="Proteomes" id="UP000092952">
    <property type="component" value="Chromosome"/>
</dbReference>
<dbReference type="Pfam" id="PF13692">
    <property type="entry name" value="Glyco_trans_1_4"/>
    <property type="match status" value="1"/>
</dbReference>
<accession>A0A1B1YRR8</accession>
<evidence type="ECO:0000313" key="3">
    <source>
        <dbReference type="Proteomes" id="UP000092952"/>
    </source>
</evidence>
<dbReference type="STRING" id="1810504.PG2T_04105"/>
<gene>
    <name evidence="2" type="ORF">PG2T_04105</name>
</gene>
<dbReference type="FunCoup" id="A0A1B1YRR8">
    <property type="interactions" value="38"/>
</dbReference>
<protein>
    <recommendedName>
        <fullName evidence="1">Glycosyltransferase subfamily 4-like N-terminal domain-containing protein</fullName>
    </recommendedName>
</protein>
<dbReference type="AlphaFoldDB" id="A0A1B1YRR8"/>
<evidence type="ECO:0000259" key="1">
    <source>
        <dbReference type="Pfam" id="PF13579"/>
    </source>
</evidence>
<dbReference type="PANTHER" id="PTHR12526">
    <property type="entry name" value="GLYCOSYLTRANSFERASE"/>
    <property type="match status" value="1"/>
</dbReference>
<dbReference type="EMBL" id="CP014671">
    <property type="protein sequence ID" value="ANX03453.1"/>
    <property type="molecule type" value="Genomic_DNA"/>
</dbReference>
<proteinExistence type="predicted"/>
<dbReference type="RefSeq" id="WP_068802949.1">
    <property type="nucleotide sequence ID" value="NZ_CP014671.1"/>
</dbReference>
<feature type="domain" description="Glycosyltransferase subfamily 4-like N-terminal" evidence="1">
    <location>
        <begin position="21"/>
        <end position="177"/>
    </location>
</feature>
<sequence length="373" mass="39607">MIDPAHRTPRLALYGFHRGANGIGRVMCNLANAVAAQDVAVDVLVSQADSADLQLLDPAVRVIELGARRGRTAVAGLADYLAREQPATLLSNREWANRLALRARRRAGVPVWLAFRVGSPMSASLARRPWPNRLWHRRRLRRAYRAAEHVIAISAGVADDLRTVIGPMTGHLAVLPNPSVPTDIDRQAAQAVPHPWVAHADQPLLLAAGRLVAAKDFALLLRAFAILRRGRTARLVIIGEGPLRPALLALAAELGVADDLDLPGFVANPAAWMAKASLFVVSSAYEGGPNVLIEALACGTPAVSTDCPHGPREILDNGRWGPLVPPGDAVALAEAMAATLDAPLPAATLREAMAPYRADVAARAYVQALGLAP</sequence>
<organism evidence="2 3">
    <name type="scientific">Immundisolibacter cernigliae</name>
    <dbReference type="NCBI Taxonomy" id="1810504"/>
    <lineage>
        <taxon>Bacteria</taxon>
        <taxon>Pseudomonadati</taxon>
        <taxon>Pseudomonadota</taxon>
        <taxon>Gammaproteobacteria</taxon>
        <taxon>Immundisolibacterales</taxon>
        <taxon>Immundisolibacteraceae</taxon>
        <taxon>Immundisolibacter</taxon>
    </lineage>
</organism>
<keyword evidence="3" id="KW-1185">Reference proteome</keyword>
<dbReference type="GO" id="GO:0016757">
    <property type="term" value="F:glycosyltransferase activity"/>
    <property type="evidence" value="ECO:0007669"/>
    <property type="project" value="UniProtKB-ARBA"/>
</dbReference>
<dbReference type="Gene3D" id="3.40.50.2000">
    <property type="entry name" value="Glycogen Phosphorylase B"/>
    <property type="match status" value="2"/>
</dbReference>
<dbReference type="InParanoid" id="A0A1B1YRR8"/>
<dbReference type="KEGG" id="gbi:PG2T_04105"/>
<name>A0A1B1YRR8_9GAMM</name>
<dbReference type="CDD" id="cd03811">
    <property type="entry name" value="GT4_GT28_WabH-like"/>
    <property type="match status" value="1"/>
</dbReference>
<dbReference type="PANTHER" id="PTHR12526:SF636">
    <property type="entry name" value="BLL3647 PROTEIN"/>
    <property type="match status" value="1"/>
</dbReference>
<reference evidence="3" key="1">
    <citation type="submission" date="2016-03" db="EMBL/GenBank/DDBJ databases">
        <title>Complete genome sequence of Solimmundus cernigliae, representing a novel lineage of polycyclic aromatic hydrocarbon degraders within the Gammaproteobacteria.</title>
        <authorList>
            <person name="Singleton D.R."/>
            <person name="Dickey A.N."/>
            <person name="Scholl E.H."/>
            <person name="Wright F.A."/>
            <person name="Aitken M.D."/>
        </authorList>
    </citation>
    <scope>NUCLEOTIDE SEQUENCE [LARGE SCALE GENOMIC DNA]</scope>
    <source>
        <strain evidence="3">TR3.2</strain>
    </source>
</reference>
<dbReference type="Pfam" id="PF13579">
    <property type="entry name" value="Glyco_trans_4_4"/>
    <property type="match status" value="1"/>
</dbReference>
<dbReference type="OrthoDB" id="5290958at2"/>
<dbReference type="SUPFAM" id="SSF53756">
    <property type="entry name" value="UDP-Glycosyltransferase/glycogen phosphorylase"/>
    <property type="match status" value="1"/>
</dbReference>
<evidence type="ECO:0000313" key="2">
    <source>
        <dbReference type="EMBL" id="ANX03453.1"/>
    </source>
</evidence>
<dbReference type="InterPro" id="IPR028098">
    <property type="entry name" value="Glyco_trans_4-like_N"/>
</dbReference>